<dbReference type="OrthoDB" id="5618649at2"/>
<dbReference type="EMBL" id="FSRE01000003">
    <property type="protein sequence ID" value="SIO08083.1"/>
    <property type="molecule type" value="Genomic_DNA"/>
</dbReference>
<dbReference type="AlphaFoldDB" id="A0A1N6GKM4"/>
<keyword evidence="6 7" id="KW-0472">Membrane</keyword>
<comment type="similarity">
    <text evidence="2">Belongs to the MotB family.</text>
</comment>
<dbReference type="PANTHER" id="PTHR30329">
    <property type="entry name" value="STATOR ELEMENT OF FLAGELLAR MOTOR COMPLEX"/>
    <property type="match status" value="1"/>
</dbReference>
<keyword evidence="5 9" id="KW-1133">Transmembrane helix</keyword>
<proteinExistence type="inferred from homology"/>
<dbReference type="Gene3D" id="3.30.1330.60">
    <property type="entry name" value="OmpA-like domain"/>
    <property type="match status" value="1"/>
</dbReference>
<dbReference type="InterPro" id="IPR050330">
    <property type="entry name" value="Bact_OuterMem_StrucFunc"/>
</dbReference>
<dbReference type="Proteomes" id="UP000198461">
    <property type="component" value="Unassembled WGS sequence"/>
</dbReference>
<feature type="transmembrane region" description="Helical" evidence="9">
    <location>
        <begin position="12"/>
        <end position="34"/>
    </location>
</feature>
<sequence length="251" mass="27823">MAEGVRARAQMGWLLSFGDTVTLLITFFIMMLALNYGAISRVQKWVDDTLAETHAFLQAEVRSRGLTYFRILRDPRGVLIRINNSDAFESGSAVPSASLREQLSELGYVLRLMPLLSVQETAAGRRIVLRAREYGQVWQVNIEVEGHTDADPIAPTSPLRDNWILSALRAERVADRLQKTSLLPRPLFSIVGYGDTRPLAPNDTPAHKALNRRIDIVISAQFVSEAQAAKNRVVKKSGTPSAEAETPVSNK</sequence>
<dbReference type="InterPro" id="IPR025713">
    <property type="entry name" value="MotB-like_N_dom"/>
</dbReference>
<keyword evidence="4 9" id="KW-0812">Transmembrane</keyword>
<dbReference type="CDD" id="cd07185">
    <property type="entry name" value="OmpA_C-like"/>
    <property type="match status" value="1"/>
</dbReference>
<evidence type="ECO:0000256" key="3">
    <source>
        <dbReference type="ARBA" id="ARBA00022475"/>
    </source>
</evidence>
<keyword evidence="12" id="KW-1185">Reference proteome</keyword>
<dbReference type="STRING" id="364032.SAMN05443662_1388"/>
<evidence type="ECO:0000259" key="10">
    <source>
        <dbReference type="PROSITE" id="PS51123"/>
    </source>
</evidence>
<organism evidence="11 12">
    <name type="scientific">Sulfurivirga caldicuralii</name>
    <dbReference type="NCBI Taxonomy" id="364032"/>
    <lineage>
        <taxon>Bacteria</taxon>
        <taxon>Pseudomonadati</taxon>
        <taxon>Pseudomonadota</taxon>
        <taxon>Gammaproteobacteria</taxon>
        <taxon>Thiotrichales</taxon>
        <taxon>Piscirickettsiaceae</taxon>
        <taxon>Sulfurivirga</taxon>
    </lineage>
</organism>
<evidence type="ECO:0000256" key="4">
    <source>
        <dbReference type="ARBA" id="ARBA00022692"/>
    </source>
</evidence>
<dbReference type="GO" id="GO:0005886">
    <property type="term" value="C:plasma membrane"/>
    <property type="evidence" value="ECO:0007669"/>
    <property type="project" value="UniProtKB-SubCell"/>
</dbReference>
<protein>
    <submittedName>
        <fullName evidence="11">Chemotaxis protein MotB</fullName>
    </submittedName>
</protein>
<evidence type="ECO:0000256" key="6">
    <source>
        <dbReference type="ARBA" id="ARBA00023136"/>
    </source>
</evidence>
<name>A0A1N6GKM4_9GAMM</name>
<feature type="domain" description="OmpA-like" evidence="10">
    <location>
        <begin position="75"/>
        <end position="222"/>
    </location>
</feature>
<feature type="region of interest" description="Disordered" evidence="8">
    <location>
        <begin position="229"/>
        <end position="251"/>
    </location>
</feature>
<reference evidence="12" key="1">
    <citation type="submission" date="2016-11" db="EMBL/GenBank/DDBJ databases">
        <authorList>
            <person name="Varghese N."/>
            <person name="Submissions S."/>
        </authorList>
    </citation>
    <scope>NUCLEOTIDE SEQUENCE [LARGE SCALE GENOMIC DNA]</scope>
    <source>
        <strain evidence="12">DSM 17737</strain>
    </source>
</reference>
<dbReference type="Pfam" id="PF13677">
    <property type="entry name" value="MotB_plug"/>
    <property type="match status" value="1"/>
</dbReference>
<gene>
    <name evidence="11" type="ORF">SAMN05443662_1388</name>
</gene>
<keyword evidence="3" id="KW-1003">Cell membrane</keyword>
<evidence type="ECO:0000256" key="5">
    <source>
        <dbReference type="ARBA" id="ARBA00022989"/>
    </source>
</evidence>
<dbReference type="PANTHER" id="PTHR30329:SF21">
    <property type="entry name" value="LIPOPROTEIN YIAD-RELATED"/>
    <property type="match status" value="1"/>
</dbReference>
<dbReference type="PROSITE" id="PS51123">
    <property type="entry name" value="OMPA_2"/>
    <property type="match status" value="1"/>
</dbReference>
<accession>A0A1N6GKM4</accession>
<dbReference type="RefSeq" id="WP_074201650.1">
    <property type="nucleotide sequence ID" value="NZ_FSRE01000003.1"/>
</dbReference>
<evidence type="ECO:0000256" key="7">
    <source>
        <dbReference type="PROSITE-ProRule" id="PRU00473"/>
    </source>
</evidence>
<dbReference type="Pfam" id="PF00691">
    <property type="entry name" value="OmpA"/>
    <property type="match status" value="1"/>
</dbReference>
<dbReference type="SUPFAM" id="SSF103088">
    <property type="entry name" value="OmpA-like"/>
    <property type="match status" value="1"/>
</dbReference>
<dbReference type="InterPro" id="IPR036737">
    <property type="entry name" value="OmpA-like_sf"/>
</dbReference>
<dbReference type="InterPro" id="IPR006665">
    <property type="entry name" value="OmpA-like"/>
</dbReference>
<evidence type="ECO:0000313" key="12">
    <source>
        <dbReference type="Proteomes" id="UP000198461"/>
    </source>
</evidence>
<evidence type="ECO:0000313" key="11">
    <source>
        <dbReference type="EMBL" id="SIO08083.1"/>
    </source>
</evidence>
<evidence type="ECO:0000256" key="8">
    <source>
        <dbReference type="SAM" id="MobiDB-lite"/>
    </source>
</evidence>
<comment type="subcellular location">
    <subcellularLocation>
        <location evidence="1">Cell membrane</location>
        <topology evidence="1">Single-pass membrane protein</topology>
    </subcellularLocation>
</comment>
<evidence type="ECO:0000256" key="9">
    <source>
        <dbReference type="SAM" id="Phobius"/>
    </source>
</evidence>
<evidence type="ECO:0000256" key="2">
    <source>
        <dbReference type="ARBA" id="ARBA00008914"/>
    </source>
</evidence>
<evidence type="ECO:0000256" key="1">
    <source>
        <dbReference type="ARBA" id="ARBA00004162"/>
    </source>
</evidence>